<protein>
    <recommendedName>
        <fullName evidence="12">Cytochrome P450</fullName>
    </recommendedName>
</protein>
<feature type="compositionally biased region" description="Polar residues" evidence="9">
    <location>
        <begin position="285"/>
        <end position="298"/>
    </location>
</feature>
<dbReference type="EMBL" id="JAXLQG010000012">
    <property type="protein sequence ID" value="KAK5533877.1"/>
    <property type="molecule type" value="Genomic_DNA"/>
</dbReference>
<dbReference type="Pfam" id="PF00067">
    <property type="entry name" value="p450"/>
    <property type="match status" value="3"/>
</dbReference>
<dbReference type="InterPro" id="IPR002401">
    <property type="entry name" value="Cyt_P450_E_grp-I"/>
</dbReference>
<feature type="region of interest" description="Disordered" evidence="9">
    <location>
        <begin position="336"/>
        <end position="369"/>
    </location>
</feature>
<dbReference type="Gene3D" id="1.10.630.10">
    <property type="entry name" value="Cytochrome P450"/>
    <property type="match status" value="1"/>
</dbReference>
<feature type="compositionally biased region" description="Low complexity" evidence="9">
    <location>
        <begin position="520"/>
        <end position="531"/>
    </location>
</feature>
<feature type="compositionally biased region" description="Polar residues" evidence="9">
    <location>
        <begin position="354"/>
        <end position="369"/>
    </location>
</feature>
<evidence type="ECO:0000256" key="3">
    <source>
        <dbReference type="ARBA" id="ARBA00022617"/>
    </source>
</evidence>
<dbReference type="AlphaFoldDB" id="A0AAV9Q294"/>
<evidence type="ECO:0000256" key="4">
    <source>
        <dbReference type="ARBA" id="ARBA00022723"/>
    </source>
</evidence>
<keyword evidence="5" id="KW-0560">Oxidoreductase</keyword>
<evidence type="ECO:0000256" key="7">
    <source>
        <dbReference type="ARBA" id="ARBA00023033"/>
    </source>
</evidence>
<evidence type="ECO:0000256" key="6">
    <source>
        <dbReference type="ARBA" id="ARBA00023004"/>
    </source>
</evidence>
<dbReference type="PANTHER" id="PTHR24305:SF107">
    <property type="entry name" value="P450, PUTATIVE (EUROFUNG)-RELATED"/>
    <property type="match status" value="1"/>
</dbReference>
<evidence type="ECO:0000313" key="10">
    <source>
        <dbReference type="EMBL" id="KAK5533877.1"/>
    </source>
</evidence>
<dbReference type="InterPro" id="IPR050121">
    <property type="entry name" value="Cytochrome_P450_monoxygenase"/>
</dbReference>
<keyword evidence="3 8" id="KW-0349">Heme</keyword>
<dbReference type="PANTHER" id="PTHR24305">
    <property type="entry name" value="CYTOCHROME P450"/>
    <property type="match status" value="1"/>
</dbReference>
<dbReference type="PRINTS" id="PR00463">
    <property type="entry name" value="EP450I"/>
</dbReference>
<dbReference type="GO" id="GO:0016705">
    <property type="term" value="F:oxidoreductase activity, acting on paired donors, with incorporation or reduction of molecular oxygen"/>
    <property type="evidence" value="ECO:0007669"/>
    <property type="project" value="InterPro"/>
</dbReference>
<dbReference type="GO" id="GO:0005506">
    <property type="term" value="F:iron ion binding"/>
    <property type="evidence" value="ECO:0007669"/>
    <property type="project" value="InterPro"/>
</dbReference>
<keyword evidence="4 8" id="KW-0479">Metal-binding</keyword>
<keyword evidence="7" id="KW-0503">Monooxygenase</keyword>
<feature type="compositionally biased region" description="Basic and acidic residues" evidence="9">
    <location>
        <begin position="508"/>
        <end position="519"/>
    </location>
</feature>
<sequence length="679" mass="75027">MWRLLATVLALFSAGAAYFLTVLYKKRRELDGLPQPPMTSTFWGHLPLAGECKRLFPPQTHVQNWSNYIRKKYQLGDVFYVDWWPLGPRWLFVADPELASKYITTGQSLRKSHLTTNYLTKLLGRDNMVGLEGQQWKVLRSIFNPGFSASHLISLVPLIVDSTLVFLDILREKAQSGELISLDTYSTRYTIDIIGKIVMDTDFHAQTGGGPTGGGGPHPIVTTFRRQVDLMPSATSVGPLDDINLGREVRLWWNMRKLDSLIGAEIDERVAARRDRDRNRDAAPQTEQAQGSSNTSTQEKSEKKRSFSNRNRNRNRNRSVIELALDAYDQEAATATATATAGDARGSESKNKSKTSPNGTSTSTSARTQGAMNSSFRALAIDSIKTFIFAGHDTTSATISYAMYLLHLHKDVHAKLVAELNRVYSCSSSPEASSGKGTTSTASTTAAAEIIAQRIISDPHSINKLEYMTAVIKEVLRLFPPASTLRELLRPLDIALSKDTVMPAAAGKSDKSDKSDKSGKSSGKPGSPGKKSYPLAGFHIWPVAHMIHRNESYFPDPVKFVPERFIPSQTPYPHAKLHTPAGKDAWRPFEKGPRNCIGQELAMIETKIALALLVNDLDFTAEYAGAKIESWTPVETIDEFKDGKPGVERLTIEGHKPYQVLHGAARPKDGMTGRLSLRS</sequence>
<evidence type="ECO:0000256" key="5">
    <source>
        <dbReference type="ARBA" id="ARBA00023002"/>
    </source>
</evidence>
<keyword evidence="6 8" id="KW-0408">Iron</keyword>
<reference evidence="10 11" key="1">
    <citation type="submission" date="2023-06" db="EMBL/GenBank/DDBJ databases">
        <title>Black Yeasts Isolated from many extreme environments.</title>
        <authorList>
            <person name="Coleine C."/>
            <person name="Stajich J.E."/>
            <person name="Selbmann L."/>
        </authorList>
    </citation>
    <scope>NUCLEOTIDE SEQUENCE [LARGE SCALE GENOMIC DNA]</scope>
    <source>
        <strain evidence="10 11">CCFEE 5887</strain>
    </source>
</reference>
<comment type="cofactor">
    <cofactor evidence="1 8">
        <name>heme</name>
        <dbReference type="ChEBI" id="CHEBI:30413"/>
    </cofactor>
</comment>
<feature type="region of interest" description="Disordered" evidence="9">
    <location>
        <begin position="272"/>
        <end position="318"/>
    </location>
</feature>
<evidence type="ECO:0000313" key="11">
    <source>
        <dbReference type="Proteomes" id="UP001345827"/>
    </source>
</evidence>
<feature type="binding site" description="axial binding residue" evidence="8">
    <location>
        <position position="596"/>
    </location>
    <ligand>
        <name>heme</name>
        <dbReference type="ChEBI" id="CHEBI:30413"/>
    </ligand>
    <ligandPart>
        <name>Fe</name>
        <dbReference type="ChEBI" id="CHEBI:18248"/>
    </ligandPart>
</feature>
<dbReference type="SUPFAM" id="SSF48264">
    <property type="entry name" value="Cytochrome P450"/>
    <property type="match status" value="1"/>
</dbReference>
<evidence type="ECO:0000256" key="2">
    <source>
        <dbReference type="ARBA" id="ARBA00005179"/>
    </source>
</evidence>
<organism evidence="10 11">
    <name type="scientific">Vermiconidia calcicola</name>
    <dbReference type="NCBI Taxonomy" id="1690605"/>
    <lineage>
        <taxon>Eukaryota</taxon>
        <taxon>Fungi</taxon>
        <taxon>Dikarya</taxon>
        <taxon>Ascomycota</taxon>
        <taxon>Pezizomycotina</taxon>
        <taxon>Dothideomycetes</taxon>
        <taxon>Dothideomycetidae</taxon>
        <taxon>Mycosphaerellales</taxon>
        <taxon>Extremaceae</taxon>
        <taxon>Vermiconidia</taxon>
    </lineage>
</organism>
<dbReference type="GO" id="GO:0004497">
    <property type="term" value="F:monooxygenase activity"/>
    <property type="evidence" value="ECO:0007669"/>
    <property type="project" value="UniProtKB-KW"/>
</dbReference>
<dbReference type="InterPro" id="IPR036396">
    <property type="entry name" value="Cyt_P450_sf"/>
</dbReference>
<accession>A0AAV9Q294</accession>
<comment type="pathway">
    <text evidence="2">Secondary metabolite biosynthesis.</text>
</comment>
<evidence type="ECO:0000256" key="9">
    <source>
        <dbReference type="SAM" id="MobiDB-lite"/>
    </source>
</evidence>
<evidence type="ECO:0000256" key="8">
    <source>
        <dbReference type="PIRSR" id="PIRSR602401-1"/>
    </source>
</evidence>
<proteinExistence type="predicted"/>
<dbReference type="GO" id="GO:0020037">
    <property type="term" value="F:heme binding"/>
    <property type="evidence" value="ECO:0007669"/>
    <property type="project" value="InterPro"/>
</dbReference>
<dbReference type="PRINTS" id="PR00385">
    <property type="entry name" value="P450"/>
</dbReference>
<evidence type="ECO:0000256" key="1">
    <source>
        <dbReference type="ARBA" id="ARBA00001971"/>
    </source>
</evidence>
<evidence type="ECO:0008006" key="12">
    <source>
        <dbReference type="Google" id="ProtNLM"/>
    </source>
</evidence>
<dbReference type="Proteomes" id="UP001345827">
    <property type="component" value="Unassembled WGS sequence"/>
</dbReference>
<feature type="compositionally biased region" description="Basic and acidic residues" evidence="9">
    <location>
        <begin position="272"/>
        <end position="281"/>
    </location>
</feature>
<comment type="caution">
    <text evidence="10">The sequence shown here is derived from an EMBL/GenBank/DDBJ whole genome shotgun (WGS) entry which is preliminary data.</text>
</comment>
<feature type="region of interest" description="Disordered" evidence="9">
    <location>
        <begin position="503"/>
        <end position="531"/>
    </location>
</feature>
<name>A0AAV9Q294_9PEZI</name>
<gene>
    <name evidence="10" type="ORF">LTR25_006857</name>
</gene>
<dbReference type="InterPro" id="IPR001128">
    <property type="entry name" value="Cyt_P450"/>
</dbReference>
<keyword evidence="11" id="KW-1185">Reference proteome</keyword>